<protein>
    <submittedName>
        <fullName evidence="12">ABC transporter ATP-binding protein/permease</fullName>
    </submittedName>
</protein>
<evidence type="ECO:0000256" key="6">
    <source>
        <dbReference type="ARBA" id="ARBA00022840"/>
    </source>
</evidence>
<organism evidence="12 13">
    <name type="scientific">Hominiventricola filiformis</name>
    <dbReference type="NCBI Taxonomy" id="2885352"/>
    <lineage>
        <taxon>Bacteria</taxon>
        <taxon>Bacillati</taxon>
        <taxon>Bacillota</taxon>
        <taxon>Clostridia</taxon>
        <taxon>Lachnospirales</taxon>
        <taxon>Lachnospiraceae</taxon>
        <taxon>Hominiventricola</taxon>
    </lineage>
</organism>
<evidence type="ECO:0000256" key="2">
    <source>
        <dbReference type="ARBA" id="ARBA00022448"/>
    </source>
</evidence>
<feature type="domain" description="ABC transporter" evidence="10">
    <location>
        <begin position="333"/>
        <end position="575"/>
    </location>
</feature>
<comment type="caution">
    <text evidence="12">The sequence shown here is derived from an EMBL/GenBank/DDBJ whole genome shotgun (WGS) entry which is preliminary data.</text>
</comment>
<dbReference type="InterPro" id="IPR003439">
    <property type="entry name" value="ABC_transporter-like_ATP-bd"/>
</dbReference>
<dbReference type="GO" id="GO:0016887">
    <property type="term" value="F:ATP hydrolysis activity"/>
    <property type="evidence" value="ECO:0007669"/>
    <property type="project" value="InterPro"/>
</dbReference>
<dbReference type="PROSITE" id="PS00211">
    <property type="entry name" value="ABC_TRANSPORTER_1"/>
    <property type="match status" value="1"/>
</dbReference>
<dbReference type="GO" id="GO:0015421">
    <property type="term" value="F:ABC-type oligopeptide transporter activity"/>
    <property type="evidence" value="ECO:0007669"/>
    <property type="project" value="TreeGrafter"/>
</dbReference>
<feature type="transmembrane region" description="Helical" evidence="9">
    <location>
        <begin position="21"/>
        <end position="41"/>
    </location>
</feature>
<dbReference type="SMART" id="SM00382">
    <property type="entry name" value="AAA"/>
    <property type="match status" value="1"/>
</dbReference>
<dbReference type="CDD" id="cd18548">
    <property type="entry name" value="ABC_6TM_Tm287_like"/>
    <property type="match status" value="1"/>
</dbReference>
<dbReference type="SUPFAM" id="SSF52540">
    <property type="entry name" value="P-loop containing nucleoside triphosphate hydrolases"/>
    <property type="match status" value="1"/>
</dbReference>
<evidence type="ECO:0000256" key="9">
    <source>
        <dbReference type="SAM" id="Phobius"/>
    </source>
</evidence>
<dbReference type="EMBL" id="JAJEPS010000002">
    <property type="protein sequence ID" value="MCC2125241.1"/>
    <property type="molecule type" value="Genomic_DNA"/>
</dbReference>
<dbReference type="InterPro" id="IPR011527">
    <property type="entry name" value="ABC1_TM_dom"/>
</dbReference>
<keyword evidence="7 9" id="KW-1133">Transmembrane helix</keyword>
<dbReference type="InterPro" id="IPR017871">
    <property type="entry name" value="ABC_transporter-like_CS"/>
</dbReference>
<dbReference type="Proteomes" id="UP001198220">
    <property type="component" value="Unassembled WGS sequence"/>
</dbReference>
<evidence type="ECO:0000256" key="5">
    <source>
        <dbReference type="ARBA" id="ARBA00022741"/>
    </source>
</evidence>
<dbReference type="InterPro" id="IPR003593">
    <property type="entry name" value="AAA+_ATPase"/>
</dbReference>
<evidence type="ECO:0000256" key="3">
    <source>
        <dbReference type="ARBA" id="ARBA00022475"/>
    </source>
</evidence>
<dbReference type="FunFam" id="3.40.50.300:FF:000221">
    <property type="entry name" value="Multidrug ABC transporter ATP-binding protein"/>
    <property type="match status" value="1"/>
</dbReference>
<feature type="transmembrane region" description="Helical" evidence="9">
    <location>
        <begin position="53"/>
        <end position="79"/>
    </location>
</feature>
<keyword evidence="3" id="KW-1003">Cell membrane</keyword>
<evidence type="ECO:0000259" key="10">
    <source>
        <dbReference type="PROSITE" id="PS50893"/>
    </source>
</evidence>
<keyword evidence="13" id="KW-1185">Reference proteome</keyword>
<evidence type="ECO:0000256" key="4">
    <source>
        <dbReference type="ARBA" id="ARBA00022692"/>
    </source>
</evidence>
<feature type="transmembrane region" description="Helical" evidence="9">
    <location>
        <begin position="246"/>
        <end position="265"/>
    </location>
</feature>
<feature type="domain" description="ABC transmembrane type-1" evidence="11">
    <location>
        <begin position="17"/>
        <end position="300"/>
    </location>
</feature>
<comment type="subcellular location">
    <subcellularLocation>
        <location evidence="1">Cell membrane</location>
        <topology evidence="1">Multi-pass membrane protein</topology>
    </subcellularLocation>
</comment>
<dbReference type="Pfam" id="PF00005">
    <property type="entry name" value="ABC_tran"/>
    <property type="match status" value="1"/>
</dbReference>
<accession>A0AAE3DB64</accession>
<dbReference type="SUPFAM" id="SSF90123">
    <property type="entry name" value="ABC transporter transmembrane region"/>
    <property type="match status" value="1"/>
</dbReference>
<dbReference type="PANTHER" id="PTHR43394:SF1">
    <property type="entry name" value="ATP-BINDING CASSETTE SUB-FAMILY B MEMBER 10, MITOCHONDRIAL"/>
    <property type="match status" value="1"/>
</dbReference>
<dbReference type="Gene3D" id="3.40.50.300">
    <property type="entry name" value="P-loop containing nucleotide triphosphate hydrolases"/>
    <property type="match status" value="1"/>
</dbReference>
<dbReference type="Pfam" id="PF00664">
    <property type="entry name" value="ABC_membrane"/>
    <property type="match status" value="1"/>
</dbReference>
<dbReference type="RefSeq" id="WP_118770213.1">
    <property type="nucleotide sequence ID" value="NZ_JAJEPS010000002.1"/>
</dbReference>
<dbReference type="InterPro" id="IPR036640">
    <property type="entry name" value="ABC1_TM_sf"/>
</dbReference>
<evidence type="ECO:0000313" key="12">
    <source>
        <dbReference type="EMBL" id="MCC2125241.1"/>
    </source>
</evidence>
<evidence type="ECO:0000256" key="1">
    <source>
        <dbReference type="ARBA" id="ARBA00004651"/>
    </source>
</evidence>
<dbReference type="PROSITE" id="PS50929">
    <property type="entry name" value="ABC_TM1F"/>
    <property type="match status" value="1"/>
</dbReference>
<evidence type="ECO:0000256" key="8">
    <source>
        <dbReference type="ARBA" id="ARBA00023136"/>
    </source>
</evidence>
<dbReference type="PANTHER" id="PTHR43394">
    <property type="entry name" value="ATP-DEPENDENT PERMEASE MDL1, MITOCHONDRIAL"/>
    <property type="match status" value="1"/>
</dbReference>
<dbReference type="InterPro" id="IPR039421">
    <property type="entry name" value="Type_1_exporter"/>
</dbReference>
<gene>
    <name evidence="12" type="ORF">LKD36_03495</name>
</gene>
<dbReference type="Gene3D" id="1.20.1560.10">
    <property type="entry name" value="ABC transporter type 1, transmembrane domain"/>
    <property type="match status" value="1"/>
</dbReference>
<sequence length="584" mass="65493">MIKKLMSYIGEFKRDTILSPVFVTVEVFLEVLLPTLMALVIDNGVETGDMNYVMKMGLIMLVVAMLSLAAGTLSGVFAAKASMGFGRNLRRGMFDNIQDFAFRNIDHFSTAGLVTRMTTDVTNVQNAYQMLVRMFVRAPIMMISALIMCVKINARISLIFLAALVFLGLVLSFVIRRAFPLFNEMFRGYDSLNASVQENLTGIRVVKAYVREDHENDKFCKTTDRLKNLSVHAEKLVIMNQPVMQLTVYTCILLISWIGAKMIVVNGTMTTGELMSLFTYTMQILMSLMMMSMVFVMVTMASSSAKRITEVLDEKSTLHNPENPVYQVEDGSIEFDHVNFAYSENETKEEREEKCVLADINFQIHSGETIGIIGGTGSSKSTLVQLIPRLYDVLDGSVRVGGRDVREYDIETLRNEVSMVLQKNVLFSGTILDNLRWGNKEATEEECRHACELAQASEFIDKMPDGYETFIEQGGSNVSGGQKQRLCIARALLKKPKILILDDSTSAVDTKTDALIRKAFREEIPATTKIIIAQRISSIEDADRILVLDQGRISGMGTHEELLETNEIYRDIYRLQQKGAGLNE</sequence>
<keyword evidence="5" id="KW-0547">Nucleotide-binding</keyword>
<dbReference type="GO" id="GO:0005886">
    <property type="term" value="C:plasma membrane"/>
    <property type="evidence" value="ECO:0007669"/>
    <property type="project" value="UniProtKB-SubCell"/>
</dbReference>
<proteinExistence type="predicted"/>
<keyword evidence="4 9" id="KW-0812">Transmembrane</keyword>
<keyword evidence="2" id="KW-0813">Transport</keyword>
<dbReference type="AlphaFoldDB" id="A0AAE3DB64"/>
<keyword evidence="6 12" id="KW-0067">ATP-binding</keyword>
<feature type="transmembrane region" description="Helical" evidence="9">
    <location>
        <begin position="277"/>
        <end position="298"/>
    </location>
</feature>
<evidence type="ECO:0000313" key="13">
    <source>
        <dbReference type="Proteomes" id="UP001198220"/>
    </source>
</evidence>
<keyword evidence="8 9" id="KW-0472">Membrane</keyword>
<evidence type="ECO:0000256" key="7">
    <source>
        <dbReference type="ARBA" id="ARBA00022989"/>
    </source>
</evidence>
<dbReference type="PROSITE" id="PS50893">
    <property type="entry name" value="ABC_TRANSPORTER_2"/>
    <property type="match status" value="1"/>
</dbReference>
<name>A0AAE3DB64_9FIRM</name>
<reference evidence="12 13" key="1">
    <citation type="submission" date="2021-10" db="EMBL/GenBank/DDBJ databases">
        <title>Anaerobic single-cell dispensing facilitates the cultivation of human gut bacteria.</title>
        <authorList>
            <person name="Afrizal A."/>
        </authorList>
    </citation>
    <scope>NUCLEOTIDE SEQUENCE [LARGE SCALE GENOMIC DNA]</scope>
    <source>
        <strain evidence="12 13">CLA-AA-H276</strain>
    </source>
</reference>
<feature type="transmembrane region" description="Helical" evidence="9">
    <location>
        <begin position="159"/>
        <end position="179"/>
    </location>
</feature>
<dbReference type="InterPro" id="IPR027417">
    <property type="entry name" value="P-loop_NTPase"/>
</dbReference>
<evidence type="ECO:0000259" key="11">
    <source>
        <dbReference type="PROSITE" id="PS50929"/>
    </source>
</evidence>
<dbReference type="GO" id="GO:0005524">
    <property type="term" value="F:ATP binding"/>
    <property type="evidence" value="ECO:0007669"/>
    <property type="project" value="UniProtKB-KW"/>
</dbReference>